<evidence type="ECO:0000313" key="4">
    <source>
        <dbReference type="Proteomes" id="UP000627538"/>
    </source>
</evidence>
<accession>A0A8I0GAV7</accession>
<keyword evidence="1" id="KW-0812">Transmembrane</keyword>
<feature type="transmembrane region" description="Helical" evidence="1">
    <location>
        <begin position="1217"/>
        <end position="1234"/>
    </location>
</feature>
<dbReference type="SUPFAM" id="SSF63829">
    <property type="entry name" value="Calcium-dependent phosphotriesterase"/>
    <property type="match status" value="1"/>
</dbReference>
<dbReference type="AlphaFoldDB" id="A0A8I0GAV7"/>
<organism evidence="3 4">
    <name type="scientific">Nanchangia anserum</name>
    <dbReference type="NCBI Taxonomy" id="2692125"/>
    <lineage>
        <taxon>Bacteria</taxon>
        <taxon>Bacillati</taxon>
        <taxon>Actinomycetota</taxon>
        <taxon>Actinomycetes</taxon>
        <taxon>Actinomycetales</taxon>
        <taxon>Actinomycetaceae</taxon>
        <taxon>Nanchangia</taxon>
    </lineage>
</organism>
<dbReference type="RefSeq" id="WP_191071462.1">
    <property type="nucleotide sequence ID" value="NZ_JACRUO010000001.1"/>
</dbReference>
<protein>
    <recommendedName>
        <fullName evidence="2">SpaA-like prealbumin fold domain-containing protein</fullName>
    </recommendedName>
</protein>
<dbReference type="Proteomes" id="UP000627538">
    <property type="component" value="Unassembled WGS sequence"/>
</dbReference>
<feature type="transmembrane region" description="Helical" evidence="1">
    <location>
        <begin position="39"/>
        <end position="58"/>
    </location>
</feature>
<proteinExistence type="predicted"/>
<comment type="caution">
    <text evidence="3">The sequence shown here is derived from an EMBL/GenBank/DDBJ whole genome shotgun (WGS) entry which is preliminary data.</text>
</comment>
<evidence type="ECO:0000313" key="3">
    <source>
        <dbReference type="EMBL" id="MBD3689413.1"/>
    </source>
</evidence>
<dbReference type="InterPro" id="IPR045826">
    <property type="entry name" value="SpaA_PFL_dom_2"/>
</dbReference>
<reference evidence="3 4" key="1">
    <citation type="submission" date="2020-08" db="EMBL/GenBank/DDBJ databases">
        <title>Winkia gen. nov., sp. nov., isolated from faeces of the Anser albifrons in China.</title>
        <authorList>
            <person name="Liu Q."/>
        </authorList>
    </citation>
    <scope>NUCLEOTIDE SEQUENCE [LARGE SCALE GENOMIC DNA]</scope>
    <source>
        <strain evidence="3 4">C62</strain>
    </source>
</reference>
<evidence type="ECO:0000259" key="2">
    <source>
        <dbReference type="Pfam" id="PF19403"/>
    </source>
</evidence>
<name>A0A8I0GAV7_9ACTO</name>
<keyword evidence="4" id="KW-1185">Reference proteome</keyword>
<feature type="domain" description="SpaA-like prealbumin fold" evidence="2">
    <location>
        <begin position="897"/>
        <end position="998"/>
    </location>
</feature>
<keyword evidence="1" id="KW-0472">Membrane</keyword>
<sequence length="1253" mass="133220">MPNWPHRARHRSGGDVVRSDSSRISSFRLSTWKTRVPEILVAALVVCLVAMPAITWAFEPAKFDPAVGEGTTLSINSKVTHSSALTSNGTPVSPLREPTWGDYTDYTFTWDIKNMNEPGTTQAPLELTLNFPANATPVSDLTASDFQLPSGWRITSLTKESATSYSVKVSVPDTSTSGTIKAVKRAHVPAQGQPGAPANGTTLWASSSASATPVPDITLQPGDYYFTPDSGNACSGVFQYQWRLSSGAWLADIKLGDAKGQRKIILDDDQPVAGTGPNSIRVVDGNGNDITSQVLSKMASWDPNDSSEPFKGNPYKAYYPNTRWLQSANWRVDTSSYTGDTWLPANSVVTIRKHGRHLNCVAGIATDWQTDRPVIAALEIVRPAMPVEDAATDAFLVGKEEDQGSWCENKIYYTDIFSDHKRQSEFGEIIVSKNGSPSADVQVIGPMTAVPTSQGNGPVAASSGRQAYYHSIAASPNFENELYFYANPVQSGGTGGLMKYNTKTKQITAIPTSGGPGVSSTQSIPLGFDERDRVWIGYSTSAGVSGVLEYVDTKFSYLDLKNGSRTWVQGPTVRTGNASSEVYDITFDAWGNAYVLLDFNNWGKMTGEIWRFSASQWQSGGTLSRSNAQQIIQLDPLSNHRGLAWGPDGKLYAARRGAPYLFAIDMHLDQNTGAITGTPTVEKRAITSRVSTALSGARPVTSLMDPANDLAGCAMGKVTNGGSGPKFKLQKSVIDPKTGAVVEPGKAAPNPVSLATSPVTVRYVVSVSNSGSSDGRHEAITDRVTVPTGFTIEDVLLDGKSQGKSGSFTIPAADLASGKVETHEVVLKLHANMDSVNWTQAQTCGAMNGSYGGGFYNQVNMEGDSDGPANNYGCVPTEPPAELKLVKYIRLPGATTDVTADQEPFASDARYFTLGAGLSGGGAQISGSSPISGQIAVDKKVPAGTYQLFEIPNDNSAHTGAYTWGQQWACYDQNGASIGVTGDNQVNVGVNQSVTCEIRNTPPVKGHVVKTPASPIASNPHIGQTIEPNADGTFNAVYDITVTNTSGFTTDLGEVKDHFTVPAGLEWDGTKMAQVTVRNLPSGAQLYGIVQNVSKDDLARSGGTTIVKTIRKVPNNQSVVFRISIPLKLDPGDGVGSGAYAHSETLGTCENLTTDGQRHTSMKSGIANGVDLEHEDLTYSKIAIQDNIACIPVNVPPPFTPELPGLPLTGGGCARDLFILGGLAMAILGGLGLLRSRHQARMARSDDAGDVMP</sequence>
<dbReference type="EMBL" id="JACRUO010000001">
    <property type="protein sequence ID" value="MBD3689413.1"/>
    <property type="molecule type" value="Genomic_DNA"/>
</dbReference>
<keyword evidence="1" id="KW-1133">Transmembrane helix</keyword>
<dbReference type="Pfam" id="PF19403">
    <property type="entry name" value="SpaA_2"/>
    <property type="match status" value="1"/>
</dbReference>
<evidence type="ECO:0000256" key="1">
    <source>
        <dbReference type="SAM" id="Phobius"/>
    </source>
</evidence>
<gene>
    <name evidence="3" type="ORF">H8R10_04105</name>
</gene>